<dbReference type="EMBL" id="QGHB01000016">
    <property type="protein sequence ID" value="PWK81652.1"/>
    <property type="molecule type" value="Genomic_DNA"/>
</dbReference>
<comment type="caution">
    <text evidence="1">The sequence shown here is derived from an EMBL/GenBank/DDBJ whole genome shotgun (WGS) entry which is preliminary data.</text>
</comment>
<reference evidence="1 2" key="1">
    <citation type="submission" date="2018-05" db="EMBL/GenBank/DDBJ databases">
        <title>Genomic Encyclopedia of Type Strains, Phase IV (KMG-IV): sequencing the most valuable type-strain genomes for metagenomic binning, comparative biology and taxonomic classification.</title>
        <authorList>
            <person name="Goeker M."/>
        </authorList>
    </citation>
    <scope>NUCLEOTIDE SEQUENCE [LARGE SCALE GENOMIC DNA]</scope>
    <source>
        <strain evidence="1 2">DSM 45480</strain>
    </source>
</reference>
<evidence type="ECO:0000313" key="2">
    <source>
        <dbReference type="Proteomes" id="UP000246005"/>
    </source>
</evidence>
<accession>A0A316HTQ3</accession>
<proteinExistence type="predicted"/>
<sequence length="82" mass="9024">MSERCDRTDLLVEQCAHCRNLVSPEEEAARQRSALVASGKWLRAVHKGKCARCGEWFGEGSAITRRPSGWISDCCADAVGDE</sequence>
<evidence type="ECO:0000313" key="1">
    <source>
        <dbReference type="EMBL" id="PWK81652.1"/>
    </source>
</evidence>
<protein>
    <submittedName>
        <fullName evidence="1">Uncharacterized protein</fullName>
    </submittedName>
</protein>
<name>A0A316HTQ3_9PSEU</name>
<dbReference type="RefSeq" id="WP_109641137.1">
    <property type="nucleotide sequence ID" value="NZ_QGHB01000016.1"/>
</dbReference>
<organism evidence="1 2">
    <name type="scientific">Lentzea atacamensis</name>
    <dbReference type="NCBI Taxonomy" id="531938"/>
    <lineage>
        <taxon>Bacteria</taxon>
        <taxon>Bacillati</taxon>
        <taxon>Actinomycetota</taxon>
        <taxon>Actinomycetes</taxon>
        <taxon>Pseudonocardiales</taxon>
        <taxon>Pseudonocardiaceae</taxon>
        <taxon>Lentzea</taxon>
    </lineage>
</organism>
<dbReference type="AlphaFoldDB" id="A0A316HTQ3"/>
<gene>
    <name evidence="1" type="ORF">C8D88_11663</name>
</gene>
<dbReference type="Proteomes" id="UP000246005">
    <property type="component" value="Unassembled WGS sequence"/>
</dbReference>